<gene>
    <name evidence="1" type="ORF">PO250_07160</name>
</gene>
<protein>
    <submittedName>
        <fullName evidence="1">Uncharacterized protein</fullName>
    </submittedName>
</protein>
<sequence>MALIDYVTTNIQSVYDKVSRLYQLEIEGNGDPDTTVPTLCVDEFDGTLLNRDARRWLFSQMRKMATVLNELVCLYNDQGLRDLATDDPTDGYVLNLPQSLMFDDQFMAVLQDDFDRAYQLCDRLTEYVSPYIK</sequence>
<evidence type="ECO:0000313" key="2">
    <source>
        <dbReference type="Proteomes" id="UP001220670"/>
    </source>
</evidence>
<accession>A0AAJ1HV16</accession>
<dbReference type="EMBL" id="JAQONE010000023">
    <property type="protein sequence ID" value="MDC2830072.1"/>
    <property type="molecule type" value="Genomic_DNA"/>
</dbReference>
<organism evidence="1 2">
    <name type="scientific">Limosilactobacillus mucosae</name>
    <name type="common">Lactobacillus mucosae</name>
    <dbReference type="NCBI Taxonomy" id="97478"/>
    <lineage>
        <taxon>Bacteria</taxon>
        <taxon>Bacillati</taxon>
        <taxon>Bacillota</taxon>
        <taxon>Bacilli</taxon>
        <taxon>Lactobacillales</taxon>
        <taxon>Lactobacillaceae</taxon>
        <taxon>Limosilactobacillus</taxon>
    </lineage>
</organism>
<dbReference type="RefSeq" id="WP_272209172.1">
    <property type="nucleotide sequence ID" value="NZ_JAQOMW010000021.1"/>
</dbReference>
<dbReference type="AlphaFoldDB" id="A0AAJ1HV16"/>
<proteinExistence type="predicted"/>
<evidence type="ECO:0000313" key="1">
    <source>
        <dbReference type="EMBL" id="MDC2830072.1"/>
    </source>
</evidence>
<comment type="caution">
    <text evidence="1">The sequence shown here is derived from an EMBL/GenBank/DDBJ whole genome shotgun (WGS) entry which is preliminary data.</text>
</comment>
<dbReference type="Proteomes" id="UP001220670">
    <property type="component" value="Unassembled WGS sequence"/>
</dbReference>
<reference evidence="1" key="1">
    <citation type="submission" date="2023-01" db="EMBL/GenBank/DDBJ databases">
        <title>Genome analysis of 13 Lactobacillus isolated from gut of wild boar.</title>
        <authorList>
            <person name="Papp P."/>
            <person name="Libisch B."/>
            <person name="Nagy T."/>
            <person name="Olasz F."/>
        </authorList>
    </citation>
    <scope>NUCLEOTIDE SEQUENCE</scope>
    <source>
        <strain evidence="1">F146</strain>
    </source>
</reference>
<name>A0AAJ1HV16_LIMMU</name>